<gene>
    <name evidence="1" type="ORF">RDB_LOCUS115195</name>
</gene>
<evidence type="ECO:0000313" key="1">
    <source>
        <dbReference type="EMBL" id="CAE6518652.1"/>
    </source>
</evidence>
<proteinExistence type="predicted"/>
<name>A0A8H3DBI3_9AGAM</name>
<protein>
    <recommendedName>
        <fullName evidence="3">F-box domain-containing protein</fullName>
    </recommendedName>
</protein>
<comment type="caution">
    <text evidence="1">The sequence shown here is derived from an EMBL/GenBank/DDBJ whole genome shotgun (WGS) entry which is preliminary data.</text>
</comment>
<sequence length="155" mass="18051">MEHLQIRGCYFTFKDLTFIAKHMPRLQRLSLRVELNMGWPSKDELSSLALTPSPSQLYFHLQLVNLVPDLEDITEKRNGLPKEKVDAMAMALRALWPKGVICRTCRRPDKDGKPSYTDEINTVLVRLRAVDEHNGQTEVIPLKHRKRVPQWFGRF</sequence>
<dbReference type="EMBL" id="CAJMWZ010006241">
    <property type="protein sequence ID" value="CAE6518652.1"/>
    <property type="molecule type" value="Genomic_DNA"/>
</dbReference>
<dbReference type="AlphaFoldDB" id="A0A8H3DBI3"/>
<reference evidence="1" key="1">
    <citation type="submission" date="2021-01" db="EMBL/GenBank/DDBJ databases">
        <authorList>
            <person name="Kaushik A."/>
        </authorList>
    </citation>
    <scope>NUCLEOTIDE SEQUENCE</scope>
    <source>
        <strain evidence="1">Type strain: AG8-Rh-89/</strain>
    </source>
</reference>
<evidence type="ECO:0008006" key="3">
    <source>
        <dbReference type="Google" id="ProtNLM"/>
    </source>
</evidence>
<organism evidence="1 2">
    <name type="scientific">Rhizoctonia solani</name>
    <dbReference type="NCBI Taxonomy" id="456999"/>
    <lineage>
        <taxon>Eukaryota</taxon>
        <taxon>Fungi</taxon>
        <taxon>Dikarya</taxon>
        <taxon>Basidiomycota</taxon>
        <taxon>Agaricomycotina</taxon>
        <taxon>Agaricomycetes</taxon>
        <taxon>Cantharellales</taxon>
        <taxon>Ceratobasidiaceae</taxon>
        <taxon>Rhizoctonia</taxon>
    </lineage>
</organism>
<evidence type="ECO:0000313" key="2">
    <source>
        <dbReference type="Proteomes" id="UP000663850"/>
    </source>
</evidence>
<dbReference type="Proteomes" id="UP000663850">
    <property type="component" value="Unassembled WGS sequence"/>
</dbReference>
<accession>A0A8H3DBI3</accession>